<gene>
    <name evidence="8" type="ORF">BDP27DRAFT_1334080</name>
</gene>
<accession>A0A9P5PIX8</accession>
<comment type="caution">
    <text evidence="8">The sequence shown here is derived from an EMBL/GenBank/DDBJ whole genome shotgun (WGS) entry which is preliminary data.</text>
</comment>
<keyword evidence="5 7" id="KW-1015">Disulfide bond</keyword>
<dbReference type="AlphaFoldDB" id="A0A9P5PIX8"/>
<dbReference type="EMBL" id="JADNRY010000131">
    <property type="protein sequence ID" value="KAF9064104.1"/>
    <property type="molecule type" value="Genomic_DNA"/>
</dbReference>
<name>A0A9P5PIX8_9AGAR</name>
<sequence length="118" mass="11243">MQYKLALVSAALATFALAAPQAATAPATAPAPPAKTCTTGSVQCCQSTQTASEAAADPITKSLLGLVGVTVGDVTGLVGLTCSGVNVAGGGTCDAQAVCCKDNSTGGLISVGCAPVTL</sequence>
<evidence type="ECO:0000313" key="9">
    <source>
        <dbReference type="Proteomes" id="UP000772434"/>
    </source>
</evidence>
<evidence type="ECO:0000256" key="1">
    <source>
        <dbReference type="ARBA" id="ARBA00004191"/>
    </source>
</evidence>
<keyword evidence="9" id="KW-1185">Reference proteome</keyword>
<comment type="subunit">
    <text evidence="6">Self-assembles to form functional amyloid fibrils called rodlets. Self-assembly into fibrillar rodlets occurs spontaneously at hydrophobic:hydrophilic interfaces and the rodlets further associate laterally to form amphipathic monolayers.</text>
</comment>
<evidence type="ECO:0000256" key="7">
    <source>
        <dbReference type="RuleBase" id="RU365009"/>
    </source>
</evidence>
<evidence type="ECO:0000256" key="2">
    <source>
        <dbReference type="ARBA" id="ARBA00010446"/>
    </source>
</evidence>
<keyword evidence="3 7" id="KW-0134">Cell wall</keyword>
<protein>
    <recommendedName>
        <fullName evidence="7">Hydrophobin</fullName>
    </recommendedName>
</protein>
<dbReference type="GO" id="GO:0009277">
    <property type="term" value="C:fungal-type cell wall"/>
    <property type="evidence" value="ECO:0007669"/>
    <property type="project" value="InterPro"/>
</dbReference>
<dbReference type="OrthoDB" id="4225815at2759"/>
<evidence type="ECO:0000313" key="8">
    <source>
        <dbReference type="EMBL" id="KAF9064104.1"/>
    </source>
</evidence>
<dbReference type="SMART" id="SM00075">
    <property type="entry name" value="HYDRO"/>
    <property type="match status" value="1"/>
</dbReference>
<reference evidence="8" key="1">
    <citation type="submission" date="2020-11" db="EMBL/GenBank/DDBJ databases">
        <authorList>
            <consortium name="DOE Joint Genome Institute"/>
            <person name="Ahrendt S."/>
            <person name="Riley R."/>
            <person name="Andreopoulos W."/>
            <person name="Labutti K."/>
            <person name="Pangilinan J."/>
            <person name="Ruiz-Duenas F.J."/>
            <person name="Barrasa J.M."/>
            <person name="Sanchez-Garcia M."/>
            <person name="Camarero S."/>
            <person name="Miyauchi S."/>
            <person name="Serrano A."/>
            <person name="Linde D."/>
            <person name="Babiker R."/>
            <person name="Drula E."/>
            <person name="Ayuso-Fernandez I."/>
            <person name="Pacheco R."/>
            <person name="Padilla G."/>
            <person name="Ferreira P."/>
            <person name="Barriuso J."/>
            <person name="Kellner H."/>
            <person name="Castanera R."/>
            <person name="Alfaro M."/>
            <person name="Ramirez L."/>
            <person name="Pisabarro A.G."/>
            <person name="Kuo A."/>
            <person name="Tritt A."/>
            <person name="Lipzen A."/>
            <person name="He G."/>
            <person name="Yan M."/>
            <person name="Ng V."/>
            <person name="Cullen D."/>
            <person name="Martin F."/>
            <person name="Rosso M.-N."/>
            <person name="Henrissat B."/>
            <person name="Hibbett D."/>
            <person name="Martinez A.T."/>
            <person name="Grigoriev I.V."/>
        </authorList>
    </citation>
    <scope>NUCLEOTIDE SEQUENCE</scope>
    <source>
        <strain evidence="8">AH 40177</strain>
    </source>
</reference>
<keyword evidence="7" id="KW-0732">Signal</keyword>
<dbReference type="CDD" id="cd23507">
    <property type="entry name" value="hydrophobin_I"/>
    <property type="match status" value="1"/>
</dbReference>
<evidence type="ECO:0000256" key="6">
    <source>
        <dbReference type="ARBA" id="ARBA00093546"/>
    </source>
</evidence>
<feature type="chain" id="PRO_5040530880" description="Hydrophobin" evidence="7">
    <location>
        <begin position="19"/>
        <end position="118"/>
    </location>
</feature>
<dbReference type="InterPro" id="IPR001338">
    <property type="entry name" value="Class_I_Hydrophobin"/>
</dbReference>
<dbReference type="GO" id="GO:0005199">
    <property type="term" value="F:structural constituent of cell wall"/>
    <property type="evidence" value="ECO:0007669"/>
    <property type="project" value="InterPro"/>
</dbReference>
<evidence type="ECO:0000256" key="5">
    <source>
        <dbReference type="ARBA" id="ARBA00023157"/>
    </source>
</evidence>
<organism evidence="8 9">
    <name type="scientific">Rhodocollybia butyracea</name>
    <dbReference type="NCBI Taxonomy" id="206335"/>
    <lineage>
        <taxon>Eukaryota</taxon>
        <taxon>Fungi</taxon>
        <taxon>Dikarya</taxon>
        <taxon>Basidiomycota</taxon>
        <taxon>Agaricomycotina</taxon>
        <taxon>Agaricomycetes</taxon>
        <taxon>Agaricomycetidae</taxon>
        <taxon>Agaricales</taxon>
        <taxon>Marasmiineae</taxon>
        <taxon>Omphalotaceae</taxon>
        <taxon>Rhodocollybia</taxon>
    </lineage>
</organism>
<dbReference type="Pfam" id="PF01185">
    <property type="entry name" value="Hydrophobin"/>
    <property type="match status" value="1"/>
</dbReference>
<evidence type="ECO:0000256" key="4">
    <source>
        <dbReference type="ARBA" id="ARBA00022525"/>
    </source>
</evidence>
<keyword evidence="4 7" id="KW-0964">Secreted</keyword>
<comment type="subcellular location">
    <subcellularLocation>
        <location evidence="1 7">Secreted</location>
        <location evidence="1 7">Cell wall</location>
    </subcellularLocation>
</comment>
<comment type="similarity">
    <text evidence="2 7">Belongs to the fungal hydrophobin family.</text>
</comment>
<dbReference type="Proteomes" id="UP000772434">
    <property type="component" value="Unassembled WGS sequence"/>
</dbReference>
<proteinExistence type="inferred from homology"/>
<evidence type="ECO:0000256" key="3">
    <source>
        <dbReference type="ARBA" id="ARBA00022512"/>
    </source>
</evidence>
<feature type="signal peptide" evidence="7">
    <location>
        <begin position="1"/>
        <end position="18"/>
    </location>
</feature>